<accession>A0A673IRL2</accession>
<dbReference type="Gene3D" id="2.30.30.40">
    <property type="entry name" value="SH3 Domains"/>
    <property type="match status" value="1"/>
</dbReference>
<dbReference type="Proteomes" id="UP000472270">
    <property type="component" value="Unassembled WGS sequence"/>
</dbReference>
<dbReference type="InterPro" id="IPR001452">
    <property type="entry name" value="SH3_domain"/>
</dbReference>
<dbReference type="InterPro" id="IPR050716">
    <property type="entry name" value="MAGUK"/>
</dbReference>
<dbReference type="InterPro" id="IPR035601">
    <property type="entry name" value="MPP5_SH3"/>
</dbReference>
<dbReference type="FunFam" id="3.30.63.10:FF:000002">
    <property type="entry name" value="Guanylate kinase 1"/>
    <property type="match status" value="1"/>
</dbReference>
<dbReference type="Gene3D" id="3.40.50.300">
    <property type="entry name" value="P-loop containing nucleotide triphosphate hydrolases"/>
    <property type="match status" value="1"/>
</dbReference>
<evidence type="ECO:0000256" key="2">
    <source>
        <dbReference type="ARBA" id="ARBA00022443"/>
    </source>
</evidence>
<feature type="domain" description="PDZ" evidence="6">
    <location>
        <begin position="38"/>
        <end position="97"/>
    </location>
</feature>
<proteinExistence type="inferred from homology"/>
<dbReference type="SMART" id="SM00326">
    <property type="entry name" value="SH3"/>
    <property type="match status" value="1"/>
</dbReference>
<evidence type="ECO:0000259" key="6">
    <source>
        <dbReference type="PROSITE" id="PS50106"/>
    </source>
</evidence>
<dbReference type="Ensembl" id="ENSSRHT00000043861.1">
    <property type="protein sequence ID" value="ENSSRHP00000042652.1"/>
    <property type="gene ID" value="ENSSRHG00000021526.1"/>
</dbReference>
<dbReference type="PROSITE" id="PS00856">
    <property type="entry name" value="GUANYLATE_KINASE_1"/>
    <property type="match status" value="1"/>
</dbReference>
<reference evidence="7" key="2">
    <citation type="submission" date="2025-09" db="UniProtKB">
        <authorList>
            <consortium name="Ensembl"/>
        </authorList>
    </citation>
    <scope>IDENTIFICATION</scope>
</reference>
<dbReference type="Pfam" id="PF00595">
    <property type="entry name" value="PDZ"/>
    <property type="match status" value="1"/>
</dbReference>
<dbReference type="Pfam" id="PF00625">
    <property type="entry name" value="Guanylate_kin"/>
    <property type="match status" value="1"/>
</dbReference>
<dbReference type="SUPFAM" id="SSF50044">
    <property type="entry name" value="SH3-domain"/>
    <property type="match status" value="1"/>
</dbReference>
<dbReference type="InterPro" id="IPR008144">
    <property type="entry name" value="Guanylate_kin-like_dom"/>
</dbReference>
<feature type="domain" description="Guanylate kinase-like" evidence="5">
    <location>
        <begin position="232"/>
        <end position="399"/>
    </location>
</feature>
<dbReference type="InterPro" id="IPR036028">
    <property type="entry name" value="SH3-like_dom_sf"/>
</dbReference>
<dbReference type="SMART" id="SM00072">
    <property type="entry name" value="GuKc"/>
    <property type="match status" value="1"/>
</dbReference>
<name>A0A673IRL2_9TELE</name>
<dbReference type="SUPFAM" id="SSF50156">
    <property type="entry name" value="PDZ domain-like"/>
    <property type="match status" value="1"/>
</dbReference>
<reference evidence="7" key="1">
    <citation type="submission" date="2025-08" db="UniProtKB">
        <authorList>
            <consortium name="Ensembl"/>
        </authorList>
    </citation>
    <scope>IDENTIFICATION</scope>
</reference>
<dbReference type="InterPro" id="IPR027417">
    <property type="entry name" value="P-loop_NTPase"/>
</dbReference>
<evidence type="ECO:0000259" key="4">
    <source>
        <dbReference type="PROSITE" id="PS50002"/>
    </source>
</evidence>
<dbReference type="AlphaFoldDB" id="A0A673IRL2"/>
<dbReference type="Pfam" id="PF07653">
    <property type="entry name" value="SH3_2"/>
    <property type="match status" value="1"/>
</dbReference>
<protein>
    <submittedName>
        <fullName evidence="7">Membrane protein, palmitoylated 5b (MAGUK p55 subfamily member 5)</fullName>
    </submittedName>
</protein>
<dbReference type="CDD" id="cd12036">
    <property type="entry name" value="SH3_MPP5"/>
    <property type="match status" value="1"/>
</dbReference>
<dbReference type="PROSITE" id="PS50002">
    <property type="entry name" value="SH3"/>
    <property type="match status" value="1"/>
</dbReference>
<comment type="similarity">
    <text evidence="1">Belongs to the MAGUK family.</text>
</comment>
<dbReference type="PROSITE" id="PS50106">
    <property type="entry name" value="PDZ"/>
    <property type="match status" value="1"/>
</dbReference>
<dbReference type="SUPFAM" id="SSF52540">
    <property type="entry name" value="P-loop containing nucleoside triphosphate hydrolases"/>
    <property type="match status" value="1"/>
</dbReference>
<keyword evidence="8" id="KW-1185">Reference proteome</keyword>
<evidence type="ECO:0000256" key="3">
    <source>
        <dbReference type="PROSITE-ProRule" id="PRU00192"/>
    </source>
</evidence>
<dbReference type="InterPro" id="IPR036034">
    <property type="entry name" value="PDZ_sf"/>
</dbReference>
<dbReference type="InterPro" id="IPR020590">
    <property type="entry name" value="Guanylate_kinase_CS"/>
</dbReference>
<evidence type="ECO:0000313" key="8">
    <source>
        <dbReference type="Proteomes" id="UP000472270"/>
    </source>
</evidence>
<evidence type="ECO:0000256" key="1">
    <source>
        <dbReference type="ARBA" id="ARBA00007014"/>
    </source>
</evidence>
<evidence type="ECO:0000313" key="7">
    <source>
        <dbReference type="Ensembl" id="ENSSRHP00000042652.1"/>
    </source>
</evidence>
<keyword evidence="2 3" id="KW-0728">SH3 domain</keyword>
<evidence type="ECO:0000259" key="5">
    <source>
        <dbReference type="PROSITE" id="PS50052"/>
    </source>
</evidence>
<dbReference type="InterPro" id="IPR001478">
    <property type="entry name" value="PDZ"/>
</dbReference>
<dbReference type="PANTHER" id="PTHR23122">
    <property type="entry name" value="MEMBRANE-ASSOCIATED GUANYLATE KINASE MAGUK"/>
    <property type="match status" value="1"/>
</dbReference>
<sequence length="414" mass="47231">MFMALPQALMEAHDCIAEQELDVETIESVDQDENTTKLASLEKTRDMPLVSGVTVRNEHDRVIISRVVSGGPTEKSNLLSEGDETLEINGVPVRGKTLSWSPRSLSLQMHVKANFSYDPSEDPYVPCRELGLSFQKGDVLHVTSQDDPNWWQAYRDGHEDQKPLAGLIPDRNQEYKGELDHICLKLTHFLLIKFIFCKNSSVMNICNCSEHYTEDILTYEEVALYHQPPNRKRPIALIGPPNSGHDELRQRLLSLEPDRFAGAVPHTTRKPRAHEVNGREYNFVSRQSFESDLAAGKFTESGEFEQNLYGTNTDSVGQVVNSGKICLLCLHPRVRWNLKPYIIFIRPPPPPQERFSTLLTRETLEKVREMEHSYGHLFDAVITNTEQEKSVSELLRLIDKLDIEPQWVPSDWVS</sequence>
<dbReference type="InterPro" id="IPR008145">
    <property type="entry name" value="GK/Ca_channel_bsu"/>
</dbReference>
<dbReference type="Gene3D" id="2.30.42.10">
    <property type="match status" value="1"/>
</dbReference>
<feature type="domain" description="SH3" evidence="4">
    <location>
        <begin position="106"/>
        <end position="178"/>
    </location>
</feature>
<dbReference type="PROSITE" id="PS50052">
    <property type="entry name" value="GUANYLATE_KINASE_2"/>
    <property type="match status" value="1"/>
</dbReference>
<organism evidence="7 8">
    <name type="scientific">Sinocyclocheilus rhinocerous</name>
    <dbReference type="NCBI Taxonomy" id="307959"/>
    <lineage>
        <taxon>Eukaryota</taxon>
        <taxon>Metazoa</taxon>
        <taxon>Chordata</taxon>
        <taxon>Craniata</taxon>
        <taxon>Vertebrata</taxon>
        <taxon>Euteleostomi</taxon>
        <taxon>Actinopterygii</taxon>
        <taxon>Neopterygii</taxon>
        <taxon>Teleostei</taxon>
        <taxon>Ostariophysi</taxon>
        <taxon>Cypriniformes</taxon>
        <taxon>Cyprinidae</taxon>
        <taxon>Cyprininae</taxon>
        <taxon>Sinocyclocheilus</taxon>
    </lineage>
</organism>